<gene>
    <name evidence="7" type="ORF">BTBSAS_10069</name>
    <name evidence="6" type="ORF">CNY62_08180</name>
</gene>
<evidence type="ECO:0000313" key="6">
    <source>
        <dbReference type="EMBL" id="ATF26355.1"/>
    </source>
</evidence>
<reference evidence="6 8" key="1">
    <citation type="submission" date="2017-09" db="EMBL/GenBank/DDBJ databases">
        <title>Complete Genome Sequences of Two Strains of the Meat Spoilage Bacterium Brochothrix thermosphacta Isolated from Ground Chicken.</title>
        <authorList>
            <person name="Paoli G.C."/>
            <person name="Wijey C."/>
            <person name="Chen C.-Y."/>
            <person name="Nguyen L."/>
            <person name="Yan X."/>
            <person name="Irwin P.L."/>
        </authorList>
    </citation>
    <scope>NUCLEOTIDE SEQUENCE [LARGE SCALE GENOMIC DNA]</scope>
    <source>
        <strain evidence="6 8">BI</strain>
    </source>
</reference>
<dbReference type="STRING" id="2756.BFR44_09125"/>
<dbReference type="PROSITE" id="PS00893">
    <property type="entry name" value="NUDIX_BOX"/>
    <property type="match status" value="1"/>
</dbReference>
<name>A0A1D2LEI1_BROTH</name>
<evidence type="ECO:0000256" key="1">
    <source>
        <dbReference type="ARBA" id="ARBA00001946"/>
    </source>
</evidence>
<evidence type="ECO:0000313" key="7">
    <source>
        <dbReference type="EMBL" id="SPP25590.1"/>
    </source>
</evidence>
<evidence type="ECO:0000259" key="5">
    <source>
        <dbReference type="PROSITE" id="PS51462"/>
    </source>
</evidence>
<dbReference type="InterPro" id="IPR000086">
    <property type="entry name" value="NUDIX_hydrolase_dom"/>
</dbReference>
<dbReference type="GO" id="GO:0035539">
    <property type="term" value="F:8-oxo-7,8-dihydrodeoxyguanosine triphosphate pyrophosphatase activity"/>
    <property type="evidence" value="ECO:0007669"/>
    <property type="project" value="UniProtKB-EC"/>
</dbReference>
<keyword evidence="3" id="KW-0460">Magnesium</keyword>
<keyword evidence="2 4" id="KW-0378">Hydrolase</keyword>
<evidence type="ECO:0000256" key="4">
    <source>
        <dbReference type="RuleBase" id="RU003476"/>
    </source>
</evidence>
<comment type="similarity">
    <text evidence="4">Belongs to the Nudix hydrolase family.</text>
</comment>
<dbReference type="PROSITE" id="PS51462">
    <property type="entry name" value="NUDIX"/>
    <property type="match status" value="1"/>
</dbReference>
<dbReference type="Gene3D" id="3.90.79.10">
    <property type="entry name" value="Nucleoside Triphosphate Pyrophosphohydrolase"/>
    <property type="match status" value="1"/>
</dbReference>
<accession>A0A1D2LEI1</accession>
<feature type="domain" description="Nudix hydrolase" evidence="5">
    <location>
        <begin position="1"/>
        <end position="131"/>
    </location>
</feature>
<dbReference type="PRINTS" id="PR00502">
    <property type="entry name" value="NUDIXFAMILY"/>
</dbReference>
<dbReference type="Proteomes" id="UP000270190">
    <property type="component" value="Unassembled WGS sequence"/>
</dbReference>
<comment type="cofactor">
    <cofactor evidence="1">
        <name>Mg(2+)</name>
        <dbReference type="ChEBI" id="CHEBI:18420"/>
    </cofactor>
</comment>
<dbReference type="PANTHER" id="PTHR43222">
    <property type="entry name" value="NUDIX HYDROLASE 23"/>
    <property type="match status" value="1"/>
</dbReference>
<dbReference type="AlphaFoldDB" id="A0A1D2LEI1"/>
<dbReference type="RefSeq" id="WP_069125754.1">
    <property type="nucleotide sequence ID" value="NZ_CBCPKC010000008.1"/>
</dbReference>
<dbReference type="InterPro" id="IPR020084">
    <property type="entry name" value="NUDIX_hydrolase_CS"/>
</dbReference>
<evidence type="ECO:0000313" key="9">
    <source>
        <dbReference type="Proteomes" id="UP000270190"/>
    </source>
</evidence>
<dbReference type="OrthoDB" id="9804563at2"/>
<dbReference type="SUPFAM" id="SSF55811">
    <property type="entry name" value="Nudix"/>
    <property type="match status" value="1"/>
</dbReference>
<evidence type="ECO:0000256" key="2">
    <source>
        <dbReference type="ARBA" id="ARBA00022801"/>
    </source>
</evidence>
<organism evidence="6 8">
    <name type="scientific">Brochothrix thermosphacta</name>
    <name type="common">Microbacterium thermosphactum</name>
    <dbReference type="NCBI Taxonomy" id="2756"/>
    <lineage>
        <taxon>Bacteria</taxon>
        <taxon>Bacillati</taxon>
        <taxon>Bacillota</taxon>
        <taxon>Bacilli</taxon>
        <taxon>Bacillales</taxon>
        <taxon>Listeriaceae</taxon>
        <taxon>Brochothrix</taxon>
    </lineage>
</organism>
<reference evidence="9" key="3">
    <citation type="submission" date="2018-04" db="EMBL/GenBank/DDBJ databases">
        <authorList>
            <person name="Illikoud N."/>
        </authorList>
    </citation>
    <scope>NUCLEOTIDE SEQUENCE [LARGE SCALE GENOMIC DNA]</scope>
</reference>
<dbReference type="Proteomes" id="UP000243591">
    <property type="component" value="Chromosome"/>
</dbReference>
<dbReference type="EC" id="3.6.1.55" evidence="7"/>
<evidence type="ECO:0000256" key="3">
    <source>
        <dbReference type="ARBA" id="ARBA00022842"/>
    </source>
</evidence>
<dbReference type="PANTHER" id="PTHR43222:SF2">
    <property type="entry name" value="NUDIX HYDROLASE 23, CHLOROPLASTIC"/>
    <property type="match status" value="1"/>
</dbReference>
<sequence length="154" mass="17369">MLPYTICFLKYKNQILLLNRMKAPWMGNWNGVGGKLEPNETPEACVLREVEEETGIVLEAVSARGEMHWTNFGEANSGMYVYTAELTERPFQTPIATAEGILDFKPLDWILAEANTGVVNNLKPLFESVFTAEPDSRYLAAYEGNKLVQFCKKN</sequence>
<protein>
    <submittedName>
        <fullName evidence="6">8-oxo-dGTP diphosphatase</fullName>
    </submittedName>
    <submittedName>
        <fullName evidence="7">Putative DNA mismatch repair protein MutT</fullName>
        <ecNumber evidence="7">3.6.1.55</ecNumber>
    </submittedName>
</protein>
<reference evidence="7" key="2">
    <citation type="submission" date="2018-04" db="EMBL/GenBank/DDBJ databases">
        <authorList>
            <person name="Go L.Y."/>
            <person name="Mitchell J.A."/>
        </authorList>
    </citation>
    <scope>NUCLEOTIDE SEQUENCE</scope>
    <source>
        <strain evidence="7">BSAS1 3</strain>
    </source>
</reference>
<dbReference type="EMBL" id="OUNC01000001">
    <property type="protein sequence ID" value="SPP25590.1"/>
    <property type="molecule type" value="Genomic_DNA"/>
</dbReference>
<proteinExistence type="inferred from homology"/>
<dbReference type="EMBL" id="CP023483">
    <property type="protein sequence ID" value="ATF26355.1"/>
    <property type="molecule type" value="Genomic_DNA"/>
</dbReference>
<evidence type="ECO:0000313" key="8">
    <source>
        <dbReference type="Proteomes" id="UP000243591"/>
    </source>
</evidence>
<dbReference type="KEGG" id="bths:CNY62_08180"/>
<dbReference type="InterPro" id="IPR015797">
    <property type="entry name" value="NUDIX_hydrolase-like_dom_sf"/>
</dbReference>
<dbReference type="CDD" id="cd18886">
    <property type="entry name" value="NUDIX_MutT_Nudt1"/>
    <property type="match status" value="1"/>
</dbReference>
<keyword evidence="8" id="KW-1185">Reference proteome</keyword>
<dbReference type="Pfam" id="PF00293">
    <property type="entry name" value="NUDIX"/>
    <property type="match status" value="1"/>
</dbReference>
<dbReference type="InterPro" id="IPR020476">
    <property type="entry name" value="Nudix_hydrolase"/>
</dbReference>